<comment type="caution">
    <text evidence="4">The sequence shown here is derived from an EMBL/GenBank/DDBJ whole genome shotgun (WGS) entry which is preliminary data.</text>
</comment>
<keyword evidence="5" id="KW-1185">Reference proteome</keyword>
<dbReference type="Pfam" id="PF00076">
    <property type="entry name" value="RRM_1"/>
    <property type="match status" value="1"/>
</dbReference>
<dbReference type="PANTHER" id="PTHR23236:SF92">
    <property type="entry name" value="POLYADENYLATE-BINDING PROTEIN 1"/>
    <property type="match status" value="1"/>
</dbReference>
<dbReference type="CDD" id="cd12306">
    <property type="entry name" value="RRM_II_PABPs"/>
    <property type="match status" value="1"/>
</dbReference>
<evidence type="ECO:0000256" key="2">
    <source>
        <dbReference type="PROSITE-ProRule" id="PRU00176"/>
    </source>
</evidence>
<dbReference type="SMART" id="SM00360">
    <property type="entry name" value="RRM"/>
    <property type="match status" value="1"/>
</dbReference>
<gene>
    <name evidence="4" type="ORF">IE077_000119</name>
</gene>
<reference evidence="4 5" key="1">
    <citation type="journal article" date="2020" name="bioRxiv">
        <title>Metabolic contributions of an alphaproteobacterial endosymbiont in the apicomplexan Cardiosporidium cionae.</title>
        <authorList>
            <person name="Hunter E.S."/>
            <person name="Paight C.J."/>
            <person name="Lane C.E."/>
        </authorList>
    </citation>
    <scope>NUCLEOTIDE SEQUENCE [LARGE SCALE GENOMIC DNA]</scope>
    <source>
        <strain evidence="4">ESH_2018</strain>
    </source>
</reference>
<proteinExistence type="predicted"/>
<dbReference type="InterPro" id="IPR000504">
    <property type="entry name" value="RRM_dom"/>
</dbReference>
<name>A0ABQ7JD97_9APIC</name>
<keyword evidence="1 2" id="KW-0694">RNA-binding</keyword>
<dbReference type="PROSITE" id="PS50102">
    <property type="entry name" value="RRM"/>
    <property type="match status" value="1"/>
</dbReference>
<dbReference type="Proteomes" id="UP000823046">
    <property type="component" value="Unassembled WGS sequence"/>
</dbReference>
<accession>A0ABQ7JD97</accession>
<dbReference type="EMBL" id="JADAQX010000098">
    <property type="protein sequence ID" value="KAF8822008.1"/>
    <property type="molecule type" value="Genomic_DNA"/>
</dbReference>
<organism evidence="4 5">
    <name type="scientific">Cardiosporidium cionae</name>
    <dbReference type="NCBI Taxonomy" id="476202"/>
    <lineage>
        <taxon>Eukaryota</taxon>
        <taxon>Sar</taxon>
        <taxon>Alveolata</taxon>
        <taxon>Apicomplexa</taxon>
        <taxon>Aconoidasida</taxon>
        <taxon>Nephromycida</taxon>
        <taxon>Cardiosporidium</taxon>
    </lineage>
</organism>
<evidence type="ECO:0000256" key="1">
    <source>
        <dbReference type="ARBA" id="ARBA00022884"/>
    </source>
</evidence>
<dbReference type="InterPro" id="IPR035979">
    <property type="entry name" value="RBD_domain_sf"/>
</dbReference>
<evidence type="ECO:0000259" key="3">
    <source>
        <dbReference type="PROSITE" id="PS50102"/>
    </source>
</evidence>
<dbReference type="InterPro" id="IPR012677">
    <property type="entry name" value="Nucleotide-bd_a/b_plait_sf"/>
</dbReference>
<evidence type="ECO:0000313" key="5">
    <source>
        <dbReference type="Proteomes" id="UP000823046"/>
    </source>
</evidence>
<protein>
    <submittedName>
        <fullName evidence="4">Rna recognition motif-containing protein</fullName>
    </submittedName>
</protein>
<dbReference type="SUPFAM" id="SSF54928">
    <property type="entry name" value="RNA-binding domain, RBD"/>
    <property type="match status" value="1"/>
</dbReference>
<dbReference type="Gene3D" id="3.30.70.330">
    <property type="match status" value="1"/>
</dbReference>
<feature type="domain" description="RRM" evidence="3">
    <location>
        <begin position="86"/>
        <end position="163"/>
    </location>
</feature>
<evidence type="ECO:0000313" key="4">
    <source>
        <dbReference type="EMBL" id="KAF8822008.1"/>
    </source>
</evidence>
<sequence>MYIPYGLQFYQTMTTFENYTMDIAGEVPRLPEESGEFESELDEIKKLVVMTEGAETHEGLPHVSLGMEGVGQDNKMDMGNEEVDQRSVYVGNVEYSTTPLELQEHFRSCGHINRITIMVDKWTGHPKGFAYIEFQSEDGMRNSLLLSNTMFKDRVIKVTAKRTNIPGFSRGRELPFRGRPSFIRGGGFRGGRVRGGYRPYYRARGAYRRGYGRPY</sequence>
<dbReference type="PANTHER" id="PTHR23236">
    <property type="entry name" value="EUKARYOTIC TRANSLATION INITIATION FACTOR 4B/4H"/>
    <property type="match status" value="1"/>
</dbReference>